<dbReference type="InterPro" id="IPR051906">
    <property type="entry name" value="TolC-like"/>
</dbReference>
<protein>
    <submittedName>
        <fullName evidence="9">Putative Outer membrane efflux protein</fullName>
    </submittedName>
</protein>
<evidence type="ECO:0000256" key="5">
    <source>
        <dbReference type="ARBA" id="ARBA00022692"/>
    </source>
</evidence>
<keyword evidence="8" id="KW-0732">Signal</keyword>
<feature type="signal peptide" evidence="8">
    <location>
        <begin position="1"/>
        <end position="27"/>
    </location>
</feature>
<proteinExistence type="inferred from homology"/>
<dbReference type="KEGG" id="nde:NIDE3915"/>
<dbReference type="GO" id="GO:0009279">
    <property type="term" value="C:cell outer membrane"/>
    <property type="evidence" value="ECO:0007669"/>
    <property type="project" value="UniProtKB-SubCell"/>
</dbReference>
<evidence type="ECO:0000256" key="4">
    <source>
        <dbReference type="ARBA" id="ARBA00022452"/>
    </source>
</evidence>
<reference evidence="9 10" key="1">
    <citation type="journal article" date="2010" name="Proc. Natl. Acad. Sci. U.S.A.">
        <title>A Nitrospira metagenome illuminates the physiology and evolution of globally important nitrite-oxidizing bacteria.</title>
        <authorList>
            <person name="Lucker S."/>
            <person name="Wagner M."/>
            <person name="Maixner F."/>
            <person name="Pelletier E."/>
            <person name="Koch H."/>
            <person name="Vacherie B."/>
            <person name="Rattei T."/>
            <person name="Sinninghe Damste J."/>
            <person name="Spieck E."/>
            <person name="Le Paslier D."/>
            <person name="Daims H."/>
        </authorList>
    </citation>
    <scope>NUCLEOTIDE SEQUENCE [LARGE SCALE GENOMIC DNA]</scope>
</reference>
<evidence type="ECO:0000256" key="8">
    <source>
        <dbReference type="SAM" id="SignalP"/>
    </source>
</evidence>
<dbReference type="GO" id="GO:1990281">
    <property type="term" value="C:efflux pump complex"/>
    <property type="evidence" value="ECO:0007669"/>
    <property type="project" value="TreeGrafter"/>
</dbReference>
<keyword evidence="7" id="KW-0998">Cell outer membrane</keyword>
<evidence type="ECO:0000256" key="2">
    <source>
        <dbReference type="ARBA" id="ARBA00007613"/>
    </source>
</evidence>
<keyword evidence="5" id="KW-0812">Transmembrane</keyword>
<dbReference type="GO" id="GO:0015288">
    <property type="term" value="F:porin activity"/>
    <property type="evidence" value="ECO:0007669"/>
    <property type="project" value="TreeGrafter"/>
</dbReference>
<keyword evidence="4" id="KW-1134">Transmembrane beta strand</keyword>
<evidence type="ECO:0000256" key="6">
    <source>
        <dbReference type="ARBA" id="ARBA00023136"/>
    </source>
</evidence>
<dbReference type="Pfam" id="PF02321">
    <property type="entry name" value="OEP"/>
    <property type="match status" value="2"/>
</dbReference>
<dbReference type="Gene3D" id="1.20.1600.10">
    <property type="entry name" value="Outer membrane efflux proteins (OEP)"/>
    <property type="match status" value="1"/>
</dbReference>
<dbReference type="GO" id="GO:0015562">
    <property type="term" value="F:efflux transmembrane transporter activity"/>
    <property type="evidence" value="ECO:0007669"/>
    <property type="project" value="InterPro"/>
</dbReference>
<gene>
    <name evidence="9" type="ORF">NIDE3915</name>
</gene>
<comment type="similarity">
    <text evidence="2">Belongs to the outer membrane factor (OMF) (TC 1.B.17) family.</text>
</comment>
<dbReference type="PANTHER" id="PTHR30026">
    <property type="entry name" value="OUTER MEMBRANE PROTEIN TOLC"/>
    <property type="match status" value="1"/>
</dbReference>
<accession>D8PJL2</accession>
<keyword evidence="6" id="KW-0472">Membrane</keyword>
<keyword evidence="3" id="KW-0813">Transport</keyword>
<dbReference type="EMBL" id="FP929003">
    <property type="protein sequence ID" value="CBK43586.1"/>
    <property type="molecule type" value="Genomic_DNA"/>
</dbReference>
<dbReference type="InterPro" id="IPR003423">
    <property type="entry name" value="OMP_efflux"/>
</dbReference>
<dbReference type="SUPFAM" id="SSF56954">
    <property type="entry name" value="Outer membrane efflux proteins (OEP)"/>
    <property type="match status" value="1"/>
</dbReference>
<organism evidence="9 10">
    <name type="scientific">Nitrospira defluvii</name>
    <dbReference type="NCBI Taxonomy" id="330214"/>
    <lineage>
        <taxon>Bacteria</taxon>
        <taxon>Pseudomonadati</taxon>
        <taxon>Nitrospirota</taxon>
        <taxon>Nitrospiria</taxon>
        <taxon>Nitrospirales</taxon>
        <taxon>Nitrospiraceae</taxon>
        <taxon>Nitrospira</taxon>
    </lineage>
</organism>
<dbReference type="eggNOG" id="COG1538">
    <property type="taxonomic scope" value="Bacteria"/>
</dbReference>
<dbReference type="AlphaFoldDB" id="D8PJL2"/>
<evidence type="ECO:0000256" key="7">
    <source>
        <dbReference type="ARBA" id="ARBA00023237"/>
    </source>
</evidence>
<comment type="subcellular location">
    <subcellularLocation>
        <location evidence="1">Cell outer membrane</location>
    </subcellularLocation>
</comment>
<evidence type="ECO:0000313" key="9">
    <source>
        <dbReference type="EMBL" id="CBK43586.1"/>
    </source>
</evidence>
<sequence>MRRLWRLCLLAQVCSIFIVQPWTPGSAAEPPPGPPELRLSLHEAIQAAIDNNANVRLLKERIVAAQSAASTSLGALLPNVSGFMSGSNQTVNLAAFGFPPDRLSGLGLQRPVTEPFDVYNARASLVQNIFSLSLIQRWRAAKTGVDVAGFEAEVTKRDVMATAGLLYMEASRAEAAVKARLADLELSQQLLKLAQDRKQAGVATGLDVTREEVQLENTRQRLLVAQNDHESAKLNLIRALGIDFNVTVTLTDELTLATVESQTPETALSVARENRAELKAQLTRQKLASLSLSSVTSERIPSLSLNGDYGWIGLKPDEALATRSVGLMLSVPIFDGGQREGRISESRSRVRQELIRMKDVSDQVTLEVRNALLTLDSSTQQVAVAEKGLSLAMKELTFARDRFAAGLATNIEITNAQTSVARARDNLIEALFRFNASRINLARAKGEIEQLF</sequence>
<evidence type="ECO:0000256" key="1">
    <source>
        <dbReference type="ARBA" id="ARBA00004442"/>
    </source>
</evidence>
<dbReference type="OrthoDB" id="128088at2"/>
<dbReference type="HOGENOM" id="CLU_012817_10_1_0"/>
<dbReference type="STRING" id="330214.NIDE3915"/>
<evidence type="ECO:0000256" key="3">
    <source>
        <dbReference type="ARBA" id="ARBA00022448"/>
    </source>
</evidence>
<keyword evidence="10" id="KW-1185">Reference proteome</keyword>
<name>D8PJL2_9BACT</name>
<evidence type="ECO:0000313" key="10">
    <source>
        <dbReference type="Proteomes" id="UP000001660"/>
    </source>
</evidence>
<dbReference type="PANTHER" id="PTHR30026:SF20">
    <property type="entry name" value="OUTER MEMBRANE PROTEIN TOLC"/>
    <property type="match status" value="1"/>
</dbReference>
<feature type="chain" id="PRO_5003120037" evidence="8">
    <location>
        <begin position="28"/>
        <end position="452"/>
    </location>
</feature>
<dbReference type="Proteomes" id="UP000001660">
    <property type="component" value="Chromosome"/>
</dbReference>